<dbReference type="EMBL" id="JAJAUY010000001">
    <property type="protein sequence ID" value="MCB5177802.1"/>
    <property type="molecule type" value="Genomic_DNA"/>
</dbReference>
<evidence type="ECO:0000313" key="1">
    <source>
        <dbReference type="EMBL" id="MCB5177802.1"/>
    </source>
</evidence>
<gene>
    <name evidence="1" type="ORF">LG632_00120</name>
</gene>
<name>A0ABS8AZM2_9ACTN</name>
<comment type="caution">
    <text evidence="1">The sequence shown here is derived from an EMBL/GenBank/DDBJ whole genome shotgun (WGS) entry which is preliminary data.</text>
</comment>
<dbReference type="RefSeq" id="WP_226724208.1">
    <property type="nucleotide sequence ID" value="NZ_JAJAUY010000001.1"/>
</dbReference>
<dbReference type="Proteomes" id="UP001199054">
    <property type="component" value="Unassembled WGS sequence"/>
</dbReference>
<sequence>MTRNTTPPWFESLTDSVHALGAAAREAQHAHHAARISLAHYDLDRLRAVDGELMVPGRPSGMPFRPHDHALFTIGDAHRRQANTLYRLFCQTADGYAYGTTWAIRQVLDGRQPPVVELRRSEQGFYVLPSEAHPSTEAFEALGRWAGKAEFDRALTELQRREAAAEYAEGLDAYEYLTDHEASAMHDAARIAEGRPDAAYAYGEHAERALRFALLGARSTSTSTTSR</sequence>
<organism evidence="1 2">
    <name type="scientific">Streptomyces antimicrobicus</name>
    <dbReference type="NCBI Taxonomy" id="2883108"/>
    <lineage>
        <taxon>Bacteria</taxon>
        <taxon>Bacillati</taxon>
        <taxon>Actinomycetota</taxon>
        <taxon>Actinomycetes</taxon>
        <taxon>Kitasatosporales</taxon>
        <taxon>Streptomycetaceae</taxon>
        <taxon>Streptomyces</taxon>
    </lineage>
</organism>
<accession>A0ABS8AZM2</accession>
<reference evidence="1 2" key="1">
    <citation type="submission" date="2021-10" db="EMBL/GenBank/DDBJ databases">
        <title>Streptomyces sp. strain SMC 277, a novel streptomycete isolated from soil.</title>
        <authorList>
            <person name="Chanama M."/>
        </authorList>
    </citation>
    <scope>NUCLEOTIDE SEQUENCE [LARGE SCALE GENOMIC DNA]</scope>
    <source>
        <strain evidence="1 2">SMC 277</strain>
    </source>
</reference>
<evidence type="ECO:0000313" key="2">
    <source>
        <dbReference type="Proteomes" id="UP001199054"/>
    </source>
</evidence>
<protein>
    <submittedName>
        <fullName evidence="1">Uncharacterized protein</fullName>
    </submittedName>
</protein>
<keyword evidence="2" id="KW-1185">Reference proteome</keyword>
<proteinExistence type="predicted"/>